<evidence type="ECO:0000313" key="1">
    <source>
        <dbReference type="EMBL" id="ANY85547.1"/>
    </source>
</evidence>
<protein>
    <submittedName>
        <fullName evidence="1">Uncharacterized protein</fullName>
    </submittedName>
</protein>
<name>A0A1B2F075_9HYPH</name>
<organism evidence="1">
    <name type="scientific">Microvirga ossetica</name>
    <dbReference type="NCBI Taxonomy" id="1882682"/>
    <lineage>
        <taxon>Bacteria</taxon>
        <taxon>Pseudomonadati</taxon>
        <taxon>Pseudomonadota</taxon>
        <taxon>Alphaproteobacteria</taxon>
        <taxon>Hyphomicrobiales</taxon>
        <taxon>Methylobacteriaceae</taxon>
        <taxon>Microvirga</taxon>
    </lineage>
</organism>
<keyword evidence="1" id="KW-0614">Plasmid</keyword>
<dbReference type="KEGG" id="moc:BB934_45865"/>
<accession>A0A1B2F075</accession>
<proteinExistence type="predicted"/>
<dbReference type="EMBL" id="CP016621">
    <property type="protein sequence ID" value="ANY85547.1"/>
    <property type="molecule type" value="Genomic_DNA"/>
</dbReference>
<geneLocation type="plasmid" evidence="1">
    <name>unnamed5</name>
</geneLocation>
<gene>
    <name evidence="1" type="ORF">BB934_45865</name>
</gene>
<sequence length="295" mass="33062">MSRHDEIRSRLLRLVGPQLHAVDLTHLFLWLRERAFGSAAIREIGDFVAHADEREKGPVTTELRDFFLHARLMHRLGPNIDLLSVPADFAAVLSRNFDRLPREVTSRETGMKPKEARRILDALLSKFGPAPDGGATLVHGSVMPPEIGVLQCVLRYYNARAVFTADHVTRDFLMAAQKNKLIEGRGDQFKEKLKPLLAMFTLQAMHRTTILLERQWRATLNAGTHQGELAVFASTVFEAQRPGPRHGIQAPIFTTGIPAREWCDAALDVGEYVVWDKPIEIGPKGKLTALILPET</sequence>
<reference evidence="1" key="1">
    <citation type="submission" date="2016-07" db="EMBL/GenBank/DDBJ databases">
        <title>Microvirga ossetica sp. nov. a new species of rhizobia isolated from root nodules of the legume species Vicia alpestris Steven originated from North Ossetia region in the Caucasus.</title>
        <authorList>
            <person name="Safronova V.I."/>
            <person name="Kuznetsova I.G."/>
            <person name="Sazanova A.L."/>
            <person name="Belimov A."/>
            <person name="Andronov E."/>
            <person name="Osledkin Y.S."/>
            <person name="Onishchuk O.P."/>
            <person name="Kurchak O.N."/>
            <person name="Shaposhnikov A.I."/>
            <person name="Willems A."/>
            <person name="Tikhonovich I.A."/>
        </authorList>
    </citation>
    <scope>NUCLEOTIDE SEQUENCE [LARGE SCALE GENOMIC DNA]</scope>
    <source>
        <strain evidence="1">V5/3M</strain>
        <plasmid evidence="1">unnamed5</plasmid>
    </source>
</reference>
<dbReference type="AlphaFoldDB" id="A0A1B2F075"/>